<sequence length="90" mass="10526">MFFSSCRIRRSVLQRPDAMAALLPICTPKSSCRDELVLRGRVGHLVVNPRLLQFPGTKSTDRYYPRTEDLQPYEEEYISCQYERCPEEVL</sequence>
<protein>
    <submittedName>
        <fullName evidence="1">Uncharacterized protein</fullName>
    </submittedName>
</protein>
<dbReference type="AlphaFoldDB" id="A0AAQ3UR76"/>
<evidence type="ECO:0000313" key="1">
    <source>
        <dbReference type="EMBL" id="WVZ94925.1"/>
    </source>
</evidence>
<reference evidence="1 2" key="1">
    <citation type="submission" date="2024-02" db="EMBL/GenBank/DDBJ databases">
        <title>High-quality chromosome-scale genome assembly of Pensacola bahiagrass (Paspalum notatum Flugge var. saurae).</title>
        <authorList>
            <person name="Vega J.M."/>
            <person name="Podio M."/>
            <person name="Orjuela J."/>
            <person name="Siena L.A."/>
            <person name="Pessino S.C."/>
            <person name="Combes M.C."/>
            <person name="Mariac C."/>
            <person name="Albertini E."/>
            <person name="Pupilli F."/>
            <person name="Ortiz J.P.A."/>
            <person name="Leblanc O."/>
        </authorList>
    </citation>
    <scope>NUCLEOTIDE SEQUENCE [LARGE SCALE GENOMIC DNA]</scope>
    <source>
        <strain evidence="1">R1</strain>
        <tissue evidence="1">Leaf</tissue>
    </source>
</reference>
<dbReference type="Proteomes" id="UP001341281">
    <property type="component" value="Chromosome 09"/>
</dbReference>
<keyword evidence="2" id="KW-1185">Reference proteome</keyword>
<name>A0AAQ3UR76_PASNO</name>
<gene>
    <name evidence="1" type="ORF">U9M48_040752</name>
</gene>
<organism evidence="1 2">
    <name type="scientific">Paspalum notatum var. saurae</name>
    <dbReference type="NCBI Taxonomy" id="547442"/>
    <lineage>
        <taxon>Eukaryota</taxon>
        <taxon>Viridiplantae</taxon>
        <taxon>Streptophyta</taxon>
        <taxon>Embryophyta</taxon>
        <taxon>Tracheophyta</taxon>
        <taxon>Spermatophyta</taxon>
        <taxon>Magnoliopsida</taxon>
        <taxon>Liliopsida</taxon>
        <taxon>Poales</taxon>
        <taxon>Poaceae</taxon>
        <taxon>PACMAD clade</taxon>
        <taxon>Panicoideae</taxon>
        <taxon>Andropogonodae</taxon>
        <taxon>Paspaleae</taxon>
        <taxon>Paspalinae</taxon>
        <taxon>Paspalum</taxon>
    </lineage>
</organism>
<accession>A0AAQ3UR76</accession>
<dbReference type="EMBL" id="CP144753">
    <property type="protein sequence ID" value="WVZ94925.1"/>
    <property type="molecule type" value="Genomic_DNA"/>
</dbReference>
<feature type="non-terminal residue" evidence="1">
    <location>
        <position position="1"/>
    </location>
</feature>
<evidence type="ECO:0000313" key="2">
    <source>
        <dbReference type="Proteomes" id="UP001341281"/>
    </source>
</evidence>
<proteinExistence type="predicted"/>